<dbReference type="AlphaFoldDB" id="W9C409"/>
<evidence type="ECO:0000313" key="4">
    <source>
        <dbReference type="Proteomes" id="UP000019487"/>
    </source>
</evidence>
<dbReference type="EMBL" id="AYSA01000629">
    <property type="protein sequence ID" value="ESZ90433.1"/>
    <property type="molecule type" value="Genomic_DNA"/>
</dbReference>
<keyword evidence="4" id="KW-1185">Reference proteome</keyword>
<evidence type="ECO:0000256" key="1">
    <source>
        <dbReference type="SAM" id="Coils"/>
    </source>
</evidence>
<evidence type="ECO:0000256" key="2">
    <source>
        <dbReference type="SAM" id="MobiDB-lite"/>
    </source>
</evidence>
<proteinExistence type="predicted"/>
<dbReference type="OrthoDB" id="3542221at2759"/>
<evidence type="ECO:0000313" key="3">
    <source>
        <dbReference type="EMBL" id="ESZ90433.1"/>
    </source>
</evidence>
<feature type="coiled-coil region" evidence="1">
    <location>
        <begin position="106"/>
        <end position="144"/>
    </location>
</feature>
<reference evidence="3 4" key="1">
    <citation type="journal article" date="2014" name="Genome Announc.">
        <title>Draft genome sequence of Sclerotinia borealis, a psychrophilic plant pathogenic fungus.</title>
        <authorList>
            <person name="Mardanov A.V."/>
            <person name="Beletsky A.V."/>
            <person name="Kadnikov V.V."/>
            <person name="Ignatov A.N."/>
            <person name="Ravin N.V."/>
        </authorList>
    </citation>
    <scope>NUCLEOTIDE SEQUENCE [LARGE SCALE GENOMIC DNA]</scope>
    <source>
        <strain evidence="4">F-4157</strain>
    </source>
</reference>
<dbReference type="Proteomes" id="UP000019487">
    <property type="component" value="Unassembled WGS sequence"/>
</dbReference>
<protein>
    <submittedName>
        <fullName evidence="3">Uncharacterized protein</fullName>
    </submittedName>
</protein>
<dbReference type="HOGENOM" id="CLU_1023631_0_0_1"/>
<comment type="caution">
    <text evidence="3">The sequence shown here is derived from an EMBL/GenBank/DDBJ whole genome shotgun (WGS) entry which is preliminary data.</text>
</comment>
<name>W9C409_SCLBF</name>
<sequence>MDALSFAPPVDLPHPSYFYADKQNNTSSMQQMGGCRILRHAPNKLVVALTLPWTSDIEGTDSHIVAREPAELTLAIRVSPVYLKLIVRSPIDMKKELQASVLRHHKAKEDEVLRQAEAAAEAVREAVSQEAARQEATHREAIRQEAAIQEAANQTPFDFDDPTTWENCNRTITNDGMPPPRARIPDMEEIRQALIVTTGQIFRTHKTVARASTIKKRVRKQFRLDSDFFTRNGWKERADLIILRAFSDAWVSPQPSTRSRPERRRGLWTTVN</sequence>
<accession>W9C409</accession>
<feature type="region of interest" description="Disordered" evidence="2">
    <location>
        <begin position="252"/>
        <end position="272"/>
    </location>
</feature>
<keyword evidence="1" id="KW-0175">Coiled coil</keyword>
<organism evidence="3 4">
    <name type="scientific">Sclerotinia borealis (strain F-4128)</name>
    <dbReference type="NCBI Taxonomy" id="1432307"/>
    <lineage>
        <taxon>Eukaryota</taxon>
        <taxon>Fungi</taxon>
        <taxon>Dikarya</taxon>
        <taxon>Ascomycota</taxon>
        <taxon>Pezizomycotina</taxon>
        <taxon>Leotiomycetes</taxon>
        <taxon>Helotiales</taxon>
        <taxon>Sclerotiniaceae</taxon>
        <taxon>Sclerotinia</taxon>
    </lineage>
</organism>
<gene>
    <name evidence="3" type="ORF">SBOR_9176</name>
</gene>